<evidence type="ECO:0000313" key="4">
    <source>
        <dbReference type="Proteomes" id="UP000776650"/>
    </source>
</evidence>
<gene>
    <name evidence="3" type="ORF">K8V11_05590</name>
</gene>
<dbReference type="Gene3D" id="3.40.50.1820">
    <property type="entry name" value="alpha/beta hydrolase"/>
    <property type="match status" value="1"/>
</dbReference>
<evidence type="ECO:0000259" key="2">
    <source>
        <dbReference type="Pfam" id="PF00561"/>
    </source>
</evidence>
<dbReference type="GO" id="GO:0016787">
    <property type="term" value="F:hydrolase activity"/>
    <property type="evidence" value="ECO:0007669"/>
    <property type="project" value="UniProtKB-KW"/>
</dbReference>
<dbReference type="Proteomes" id="UP000776650">
    <property type="component" value="Unassembled WGS sequence"/>
</dbReference>
<dbReference type="RefSeq" id="WP_303911517.1">
    <property type="nucleotide sequence ID" value="NZ_DYXM01000103.1"/>
</dbReference>
<dbReference type="PRINTS" id="PR00111">
    <property type="entry name" value="ABHYDROLASE"/>
</dbReference>
<sequence>MSTASGSESQVESFTVRGAVGKIAGDRWNPPENAERRDKAGNPKPPVLMLHGGAQTRNSWNRAAAVLSNDGYEVITLDARGHGDSDWAPDGDYDIFAMADDLVLAVGQLFDGARPVLVGASLGGITSLIALGRGDDVGGALVLVDVAPKLEREGVERVGAFMRSGIEGFDSLEQVADMVAAYQPNRPRPKNVDGLRKNLRQKDDGRWYWHWDPRFADNASGDNAALGAEVLGQYASRVEVPTMLLRGSNSDVIAEDAGDALREQIPHVFTRSVAEAGHMLVGDDNAVFLGNLGWFLDEIAVERAGHAGRAEN</sequence>
<dbReference type="Pfam" id="PF00561">
    <property type="entry name" value="Abhydrolase_1"/>
    <property type="match status" value="1"/>
</dbReference>
<organism evidence="3 4">
    <name type="scientific">Dietzia timorensis</name>
    <dbReference type="NCBI Taxonomy" id="499555"/>
    <lineage>
        <taxon>Bacteria</taxon>
        <taxon>Bacillati</taxon>
        <taxon>Actinomycetota</taxon>
        <taxon>Actinomycetes</taxon>
        <taxon>Mycobacteriales</taxon>
        <taxon>Dietziaceae</taxon>
        <taxon>Dietzia</taxon>
    </lineage>
</organism>
<comment type="caution">
    <text evidence="3">The sequence shown here is derived from an EMBL/GenBank/DDBJ whole genome shotgun (WGS) entry which is preliminary data.</text>
</comment>
<dbReference type="InterPro" id="IPR000073">
    <property type="entry name" value="AB_hydrolase_1"/>
</dbReference>
<evidence type="ECO:0000256" key="1">
    <source>
        <dbReference type="SAM" id="MobiDB-lite"/>
    </source>
</evidence>
<keyword evidence="3" id="KW-0378">Hydrolase</keyword>
<dbReference type="PANTHER" id="PTHR43194">
    <property type="entry name" value="HYDROLASE ALPHA/BETA FOLD FAMILY"/>
    <property type="match status" value="1"/>
</dbReference>
<dbReference type="EMBL" id="DYXM01000103">
    <property type="protein sequence ID" value="HJE90463.1"/>
    <property type="molecule type" value="Genomic_DNA"/>
</dbReference>
<dbReference type="AlphaFoldDB" id="A0A921F436"/>
<protein>
    <submittedName>
        <fullName evidence="3">Alpha/beta hydrolase</fullName>
    </submittedName>
</protein>
<feature type="domain" description="AB hydrolase-1" evidence="2">
    <location>
        <begin position="45"/>
        <end position="281"/>
    </location>
</feature>
<dbReference type="PANTHER" id="PTHR43194:SF2">
    <property type="entry name" value="PEROXISOMAL MEMBRANE PROTEIN LPX1"/>
    <property type="match status" value="1"/>
</dbReference>
<feature type="region of interest" description="Disordered" evidence="1">
    <location>
        <begin position="1"/>
        <end position="46"/>
    </location>
</feature>
<reference evidence="3" key="2">
    <citation type="submission" date="2021-09" db="EMBL/GenBank/DDBJ databases">
        <authorList>
            <person name="Gilroy R."/>
        </authorList>
    </citation>
    <scope>NUCLEOTIDE SEQUENCE</scope>
    <source>
        <strain evidence="3">ChiGjej1B1-18357</strain>
    </source>
</reference>
<evidence type="ECO:0000313" key="3">
    <source>
        <dbReference type="EMBL" id="HJE90463.1"/>
    </source>
</evidence>
<dbReference type="SUPFAM" id="SSF53474">
    <property type="entry name" value="alpha/beta-Hydrolases"/>
    <property type="match status" value="1"/>
</dbReference>
<name>A0A921F436_9ACTN</name>
<proteinExistence type="predicted"/>
<feature type="compositionally biased region" description="Polar residues" evidence="1">
    <location>
        <begin position="1"/>
        <end position="13"/>
    </location>
</feature>
<reference evidence="3" key="1">
    <citation type="journal article" date="2021" name="PeerJ">
        <title>Extensive microbial diversity within the chicken gut microbiome revealed by metagenomics and culture.</title>
        <authorList>
            <person name="Gilroy R."/>
            <person name="Ravi A."/>
            <person name="Getino M."/>
            <person name="Pursley I."/>
            <person name="Horton D.L."/>
            <person name="Alikhan N.F."/>
            <person name="Baker D."/>
            <person name="Gharbi K."/>
            <person name="Hall N."/>
            <person name="Watson M."/>
            <person name="Adriaenssens E.M."/>
            <person name="Foster-Nyarko E."/>
            <person name="Jarju S."/>
            <person name="Secka A."/>
            <person name="Antonio M."/>
            <person name="Oren A."/>
            <person name="Chaudhuri R.R."/>
            <person name="La Ragione R."/>
            <person name="Hildebrand F."/>
            <person name="Pallen M.J."/>
        </authorList>
    </citation>
    <scope>NUCLEOTIDE SEQUENCE</scope>
    <source>
        <strain evidence="3">ChiGjej1B1-18357</strain>
    </source>
</reference>
<accession>A0A921F436</accession>
<dbReference type="InterPro" id="IPR029058">
    <property type="entry name" value="AB_hydrolase_fold"/>
</dbReference>
<dbReference type="InterPro" id="IPR050228">
    <property type="entry name" value="Carboxylesterase_BioH"/>
</dbReference>